<feature type="compositionally biased region" description="Pro residues" evidence="1">
    <location>
        <begin position="224"/>
        <end position="233"/>
    </location>
</feature>
<evidence type="ECO:0000313" key="2">
    <source>
        <dbReference type="EMBL" id="KAK4097296.1"/>
    </source>
</evidence>
<gene>
    <name evidence="2" type="ORF">N658DRAFT_500607</name>
</gene>
<evidence type="ECO:0000256" key="1">
    <source>
        <dbReference type="SAM" id="MobiDB-lite"/>
    </source>
</evidence>
<evidence type="ECO:0000313" key="3">
    <source>
        <dbReference type="Proteomes" id="UP001305647"/>
    </source>
</evidence>
<proteinExistence type="predicted"/>
<name>A0AAN6PUH0_9PEZI</name>
<reference evidence="2" key="2">
    <citation type="submission" date="2023-05" db="EMBL/GenBank/DDBJ databases">
        <authorList>
            <consortium name="Lawrence Berkeley National Laboratory"/>
            <person name="Steindorff A."/>
            <person name="Hensen N."/>
            <person name="Bonometti L."/>
            <person name="Westerberg I."/>
            <person name="Brannstrom I.O."/>
            <person name="Guillou S."/>
            <person name="Cros-Aarteil S."/>
            <person name="Calhoun S."/>
            <person name="Haridas S."/>
            <person name="Kuo A."/>
            <person name="Mondo S."/>
            <person name="Pangilinan J."/>
            <person name="Riley R."/>
            <person name="Labutti K."/>
            <person name="Andreopoulos B."/>
            <person name="Lipzen A."/>
            <person name="Chen C."/>
            <person name="Yanf M."/>
            <person name="Daum C."/>
            <person name="Ng V."/>
            <person name="Clum A."/>
            <person name="Ohm R."/>
            <person name="Martin F."/>
            <person name="Silar P."/>
            <person name="Natvig D."/>
            <person name="Lalanne C."/>
            <person name="Gautier V."/>
            <person name="Ament-Velasquez S.L."/>
            <person name="Kruys A."/>
            <person name="Hutchinson M.I."/>
            <person name="Powell A.J."/>
            <person name="Barry K."/>
            <person name="Miller A.N."/>
            <person name="Grigoriev I.V."/>
            <person name="Debuchy R."/>
            <person name="Gladieux P."/>
            <person name="Thoren M.H."/>
            <person name="Johannesson H."/>
        </authorList>
    </citation>
    <scope>NUCLEOTIDE SEQUENCE</scope>
    <source>
        <strain evidence="2">CBS 757.83</strain>
    </source>
</reference>
<feature type="region of interest" description="Disordered" evidence="1">
    <location>
        <begin position="214"/>
        <end position="233"/>
    </location>
</feature>
<feature type="compositionally biased region" description="Low complexity" evidence="1">
    <location>
        <begin position="16"/>
        <end position="33"/>
    </location>
</feature>
<protein>
    <submittedName>
        <fullName evidence="2">Uncharacterized protein</fullName>
    </submittedName>
</protein>
<dbReference type="Proteomes" id="UP001305647">
    <property type="component" value="Unassembled WGS sequence"/>
</dbReference>
<dbReference type="PANTHER" id="PTHR37540:SF5">
    <property type="entry name" value="TRANSCRIPTION FACTOR DOMAIN-CONTAINING PROTEIN"/>
    <property type="match status" value="1"/>
</dbReference>
<sequence>MREKNAGKFGNRKIQPASRAAPRATDDTTPTMPETIIHRASDEGAEAGGWTIVTPRKIASELSLFGFGSDMQPYAPVLMHRALTVVKPAAYGLQGMAIEPPRDDNLFCFANFTHDPGILHSTLFSAQAFHDLALGYPYSKVAQVHLYKALRHLQKCLDDQRQAVELSTTAVVASLAMAAVIAGDLATAAKHMDGPQRILQLRGGLQSLQPGSMLEHKASVHTPGPQPALPTRP</sequence>
<comment type="caution">
    <text evidence="2">The sequence shown here is derived from an EMBL/GenBank/DDBJ whole genome shotgun (WGS) entry which is preliminary data.</text>
</comment>
<feature type="region of interest" description="Disordered" evidence="1">
    <location>
        <begin position="1"/>
        <end position="33"/>
    </location>
</feature>
<reference evidence="2" key="1">
    <citation type="journal article" date="2023" name="Mol. Phylogenet. Evol.">
        <title>Genome-scale phylogeny and comparative genomics of the fungal order Sordariales.</title>
        <authorList>
            <person name="Hensen N."/>
            <person name="Bonometti L."/>
            <person name="Westerberg I."/>
            <person name="Brannstrom I.O."/>
            <person name="Guillou S."/>
            <person name="Cros-Aarteil S."/>
            <person name="Calhoun S."/>
            <person name="Haridas S."/>
            <person name="Kuo A."/>
            <person name="Mondo S."/>
            <person name="Pangilinan J."/>
            <person name="Riley R."/>
            <person name="LaButti K."/>
            <person name="Andreopoulos B."/>
            <person name="Lipzen A."/>
            <person name="Chen C."/>
            <person name="Yan M."/>
            <person name="Daum C."/>
            <person name="Ng V."/>
            <person name="Clum A."/>
            <person name="Steindorff A."/>
            <person name="Ohm R.A."/>
            <person name="Martin F."/>
            <person name="Silar P."/>
            <person name="Natvig D.O."/>
            <person name="Lalanne C."/>
            <person name="Gautier V."/>
            <person name="Ament-Velasquez S.L."/>
            <person name="Kruys A."/>
            <person name="Hutchinson M.I."/>
            <person name="Powell A.J."/>
            <person name="Barry K."/>
            <person name="Miller A.N."/>
            <person name="Grigoriev I.V."/>
            <person name="Debuchy R."/>
            <person name="Gladieux P."/>
            <person name="Hiltunen Thoren M."/>
            <person name="Johannesson H."/>
        </authorList>
    </citation>
    <scope>NUCLEOTIDE SEQUENCE</scope>
    <source>
        <strain evidence="2">CBS 757.83</strain>
    </source>
</reference>
<accession>A0AAN6PUH0</accession>
<dbReference type="PANTHER" id="PTHR37540">
    <property type="entry name" value="TRANSCRIPTION FACTOR (ACR-2), PUTATIVE-RELATED-RELATED"/>
    <property type="match status" value="1"/>
</dbReference>
<keyword evidence="3" id="KW-1185">Reference proteome</keyword>
<dbReference type="AlphaFoldDB" id="A0AAN6PUH0"/>
<dbReference type="EMBL" id="MU863679">
    <property type="protein sequence ID" value="KAK4097296.1"/>
    <property type="molecule type" value="Genomic_DNA"/>
</dbReference>
<organism evidence="2 3">
    <name type="scientific">Parathielavia hyrcaniae</name>
    <dbReference type="NCBI Taxonomy" id="113614"/>
    <lineage>
        <taxon>Eukaryota</taxon>
        <taxon>Fungi</taxon>
        <taxon>Dikarya</taxon>
        <taxon>Ascomycota</taxon>
        <taxon>Pezizomycotina</taxon>
        <taxon>Sordariomycetes</taxon>
        <taxon>Sordariomycetidae</taxon>
        <taxon>Sordariales</taxon>
        <taxon>Chaetomiaceae</taxon>
        <taxon>Parathielavia</taxon>
    </lineage>
</organism>